<keyword evidence="5 12" id="KW-0132">Cell division</keyword>
<evidence type="ECO:0000256" key="8">
    <source>
        <dbReference type="ARBA" id="ARBA00023235"/>
    </source>
</evidence>
<dbReference type="FunFam" id="3.10.50.40:FF:000001">
    <property type="entry name" value="Trigger factor"/>
    <property type="match status" value="1"/>
</dbReference>
<dbReference type="Pfam" id="PF00254">
    <property type="entry name" value="FKBP_C"/>
    <property type="match status" value="1"/>
</dbReference>
<keyword evidence="7 12" id="KW-0143">Chaperone</keyword>
<dbReference type="GO" id="GO:0051301">
    <property type="term" value="P:cell division"/>
    <property type="evidence" value="ECO:0007669"/>
    <property type="project" value="UniProtKB-KW"/>
</dbReference>
<comment type="domain">
    <text evidence="12">Consists of 3 domains; the N-terminus binds the ribosome, the middle domain has PPIase activity, while the C-terminus has intrinsic chaperone activity on its own.</text>
</comment>
<gene>
    <name evidence="12 16" type="primary">tig</name>
    <name evidence="16" type="ORF">MYB_00435</name>
</gene>
<dbReference type="InterPro" id="IPR005215">
    <property type="entry name" value="Trig_fac"/>
</dbReference>
<evidence type="ECO:0000256" key="10">
    <source>
        <dbReference type="ARBA" id="ARBA00024849"/>
    </source>
</evidence>
<dbReference type="PIRSF" id="PIRSF003095">
    <property type="entry name" value="Trigger_factor"/>
    <property type="match status" value="1"/>
</dbReference>
<evidence type="ECO:0000256" key="6">
    <source>
        <dbReference type="ARBA" id="ARBA00023110"/>
    </source>
</evidence>
<keyword evidence="6 12" id="KW-0697">Rotamase</keyword>
<reference evidence="16 17" key="1">
    <citation type="journal article" date="2014" name="Genome Announc.">
        <title>Complete Genome Sequence of Mycoplasma bovoculi Strain M165/69T (ATCC 29104).</title>
        <authorList>
            <person name="Calcutt M.J."/>
            <person name="Foecking M.F."/>
        </authorList>
    </citation>
    <scope>NUCLEOTIDE SEQUENCE [LARGE SCALE GENOMIC DNA]</scope>
    <source>
        <strain evidence="16">M165/69</strain>
    </source>
</reference>
<dbReference type="Gene3D" id="3.30.70.1050">
    <property type="entry name" value="Trigger factor ribosome-binding domain"/>
    <property type="match status" value="1"/>
</dbReference>
<dbReference type="EMBL" id="CP007154">
    <property type="protein sequence ID" value="AHH45098.1"/>
    <property type="molecule type" value="Genomic_DNA"/>
</dbReference>
<dbReference type="RefSeq" id="WP_022934900.1">
    <property type="nucleotide sequence ID" value="NZ_CP007154.1"/>
</dbReference>
<dbReference type="HOGENOM" id="CLU_033058_3_2_14"/>
<dbReference type="Gene3D" id="1.10.3120.10">
    <property type="entry name" value="Trigger factor, C-terminal domain"/>
    <property type="match status" value="1"/>
</dbReference>
<dbReference type="GO" id="GO:0003755">
    <property type="term" value="F:peptidyl-prolyl cis-trans isomerase activity"/>
    <property type="evidence" value="ECO:0007669"/>
    <property type="project" value="UniProtKB-UniRule"/>
</dbReference>
<dbReference type="GO" id="GO:0015031">
    <property type="term" value="P:protein transport"/>
    <property type="evidence" value="ECO:0007669"/>
    <property type="project" value="UniProtKB-UniRule"/>
</dbReference>
<keyword evidence="12" id="KW-0963">Cytoplasm</keyword>
<comment type="function">
    <text evidence="10 12">Involved in protein export. Acts as a chaperone by maintaining the newly synthesized protein in an open conformation. Functions as a peptidyl-prolyl cis-trans isomerase.</text>
</comment>
<evidence type="ECO:0000259" key="15">
    <source>
        <dbReference type="PROSITE" id="PS50059"/>
    </source>
</evidence>
<dbReference type="InterPro" id="IPR046357">
    <property type="entry name" value="PPIase_dom_sf"/>
</dbReference>
<evidence type="ECO:0000256" key="4">
    <source>
        <dbReference type="ARBA" id="ARBA00016902"/>
    </source>
</evidence>
<feature type="domain" description="PPIase FKBP-type" evidence="15">
    <location>
        <begin position="164"/>
        <end position="224"/>
    </location>
</feature>
<keyword evidence="9 12" id="KW-0131">Cell cycle</keyword>
<dbReference type="STRING" id="743966.MYB_00435"/>
<dbReference type="KEGG" id="mbc:MYB_00435"/>
<dbReference type="InterPro" id="IPR027304">
    <property type="entry name" value="Trigger_fact/SurA_dom_sf"/>
</dbReference>
<dbReference type="NCBIfam" id="TIGR00115">
    <property type="entry name" value="tig"/>
    <property type="match status" value="1"/>
</dbReference>
<evidence type="ECO:0000256" key="2">
    <source>
        <dbReference type="ARBA" id="ARBA00005464"/>
    </source>
</evidence>
<evidence type="ECO:0000256" key="13">
    <source>
        <dbReference type="PROSITE-ProRule" id="PRU00277"/>
    </source>
</evidence>
<evidence type="ECO:0000256" key="12">
    <source>
        <dbReference type="HAMAP-Rule" id="MF_00303"/>
    </source>
</evidence>
<dbReference type="OrthoDB" id="9767721at2"/>
<dbReference type="PATRIC" id="fig|743966.3.peg.84"/>
<evidence type="ECO:0000313" key="16">
    <source>
        <dbReference type="EMBL" id="AHH45098.1"/>
    </source>
</evidence>
<evidence type="ECO:0000313" key="17">
    <source>
        <dbReference type="Proteomes" id="UP000019229"/>
    </source>
</evidence>
<dbReference type="Proteomes" id="UP000019229">
    <property type="component" value="Chromosome"/>
</dbReference>
<dbReference type="SUPFAM" id="SSF109998">
    <property type="entry name" value="Triger factor/SurA peptide-binding domain-like"/>
    <property type="match status" value="1"/>
</dbReference>
<evidence type="ECO:0000256" key="5">
    <source>
        <dbReference type="ARBA" id="ARBA00022618"/>
    </source>
</evidence>
<evidence type="ECO:0000256" key="14">
    <source>
        <dbReference type="RuleBase" id="RU003914"/>
    </source>
</evidence>
<evidence type="ECO:0000256" key="9">
    <source>
        <dbReference type="ARBA" id="ARBA00023306"/>
    </source>
</evidence>
<dbReference type="InterPro" id="IPR008880">
    <property type="entry name" value="Trigger_fac_C"/>
</dbReference>
<dbReference type="SUPFAM" id="SSF54534">
    <property type="entry name" value="FKBP-like"/>
    <property type="match status" value="1"/>
</dbReference>
<accession>W5UZY1</accession>
<dbReference type="Gene3D" id="3.10.50.40">
    <property type="match status" value="1"/>
</dbReference>
<dbReference type="InterPro" id="IPR001179">
    <property type="entry name" value="PPIase_FKBP_dom"/>
</dbReference>
<comment type="catalytic activity">
    <reaction evidence="1 12 13">
        <text>[protein]-peptidylproline (omega=180) = [protein]-peptidylproline (omega=0)</text>
        <dbReference type="Rhea" id="RHEA:16237"/>
        <dbReference type="Rhea" id="RHEA-COMP:10747"/>
        <dbReference type="Rhea" id="RHEA-COMP:10748"/>
        <dbReference type="ChEBI" id="CHEBI:83833"/>
        <dbReference type="ChEBI" id="CHEBI:83834"/>
        <dbReference type="EC" id="5.2.1.8"/>
    </reaction>
</comment>
<keyword evidence="17" id="KW-1185">Reference proteome</keyword>
<dbReference type="PROSITE" id="PS50059">
    <property type="entry name" value="FKBP_PPIASE"/>
    <property type="match status" value="1"/>
</dbReference>
<dbReference type="GO" id="GO:0005737">
    <property type="term" value="C:cytoplasm"/>
    <property type="evidence" value="ECO:0007669"/>
    <property type="project" value="UniProtKB-SubCell"/>
</dbReference>
<dbReference type="Pfam" id="PF05697">
    <property type="entry name" value="Trigger_N"/>
    <property type="match status" value="1"/>
</dbReference>
<protein>
    <recommendedName>
        <fullName evidence="4 12">Trigger factor</fullName>
        <shortName evidence="12">TF</shortName>
        <ecNumber evidence="3 12">5.2.1.8</ecNumber>
    </recommendedName>
    <alternativeName>
        <fullName evidence="11 12">PPIase</fullName>
    </alternativeName>
</protein>
<evidence type="ECO:0000256" key="7">
    <source>
        <dbReference type="ARBA" id="ARBA00023186"/>
    </source>
</evidence>
<dbReference type="InterPro" id="IPR037041">
    <property type="entry name" value="Trigger_fac_C_sf"/>
</dbReference>
<dbReference type="AlphaFoldDB" id="W5UZY1"/>
<dbReference type="SUPFAM" id="SSF102735">
    <property type="entry name" value="Trigger factor ribosome-binding domain"/>
    <property type="match status" value="1"/>
</dbReference>
<proteinExistence type="inferred from homology"/>
<name>W5UZY1_9BACT</name>
<comment type="similarity">
    <text evidence="2 12 14">Belongs to the FKBP-type PPIase family. Tig subfamily.</text>
</comment>
<sequence>MLKREILPKTAELKITVEAGKDLWQKSISKAFEKKAANIQIKGFRKGKVPLEKAKQYIELGSVIELATREALPTLLKEASSNIMDDDHVIDFEPFVQVIESTAETLKINFLFPIYPEIKLSDYKNLETRFESPVVTKEDVKGQIDRLLAARGKHIDVDRAIKNGDLINFNFKGFIDNKPFEGGEAEDFDLKIGSKSFIEGFEDQLIGLKKGESKSIDVVFPADYHIPAYASQPAVFKVKINNVKENQPAKLTNDFVAELKIDNVTTISQLESYLEDLTKREKMEIARSTFQKNAFAEILKSVEIPISNKLLDREMSRIYDSFNETLKSQGFTIDEYLKITKFTNKDIFEQVNQQATLSLQTSFVFAEIAKRESLAVLDKELDEELQRFGLITGKEADELKTNPTALQHLQMNITNRKVLDKLIEWNSNSSSKSKDKKVIKETFNKKDEKETIKTKSSIKSKK</sequence>
<dbReference type="HAMAP" id="MF_00303">
    <property type="entry name" value="Trigger_factor_Tig"/>
    <property type="match status" value="1"/>
</dbReference>
<evidence type="ECO:0000256" key="1">
    <source>
        <dbReference type="ARBA" id="ARBA00000971"/>
    </source>
</evidence>
<comment type="subcellular location">
    <subcellularLocation>
        <location evidence="12">Cytoplasm</location>
    </subcellularLocation>
    <text evidence="12">About half TF is bound to the ribosome near the polypeptide exit tunnel while the other half is free in the cytoplasm.</text>
</comment>
<keyword evidence="8 12" id="KW-0413">Isomerase</keyword>
<dbReference type="EC" id="5.2.1.8" evidence="3 12"/>
<dbReference type="GO" id="GO:0006457">
    <property type="term" value="P:protein folding"/>
    <property type="evidence" value="ECO:0007669"/>
    <property type="project" value="UniProtKB-UniRule"/>
</dbReference>
<dbReference type="eggNOG" id="COG0544">
    <property type="taxonomic scope" value="Bacteria"/>
</dbReference>
<evidence type="ECO:0000256" key="11">
    <source>
        <dbReference type="ARBA" id="ARBA00029986"/>
    </source>
</evidence>
<dbReference type="Pfam" id="PF05698">
    <property type="entry name" value="Trigger_C"/>
    <property type="match status" value="1"/>
</dbReference>
<evidence type="ECO:0000256" key="3">
    <source>
        <dbReference type="ARBA" id="ARBA00013194"/>
    </source>
</evidence>
<dbReference type="InterPro" id="IPR008881">
    <property type="entry name" value="Trigger_fac_ribosome-bd_bac"/>
</dbReference>
<dbReference type="InterPro" id="IPR036611">
    <property type="entry name" value="Trigger_fac_ribosome-bd_sf"/>
</dbReference>
<organism evidence="16 17">
    <name type="scientific">Mesomycoplasma bovoculi M165/69</name>
    <dbReference type="NCBI Taxonomy" id="743966"/>
    <lineage>
        <taxon>Bacteria</taxon>
        <taxon>Bacillati</taxon>
        <taxon>Mycoplasmatota</taxon>
        <taxon>Mycoplasmoidales</taxon>
        <taxon>Metamycoplasmataceae</taxon>
        <taxon>Mesomycoplasma</taxon>
    </lineage>
</organism>